<protein>
    <submittedName>
        <fullName evidence="2">Uncharacterized protein</fullName>
    </submittedName>
</protein>
<dbReference type="EMBL" id="JAPTSV010000004">
    <property type="protein sequence ID" value="KAJ1528742.1"/>
    <property type="molecule type" value="Genomic_DNA"/>
</dbReference>
<feature type="compositionally biased region" description="Low complexity" evidence="1">
    <location>
        <begin position="40"/>
        <end position="57"/>
    </location>
</feature>
<name>A0AAV7XYK0_9NEOP</name>
<gene>
    <name evidence="2" type="ORF">ONE63_007132</name>
</gene>
<evidence type="ECO:0000313" key="2">
    <source>
        <dbReference type="EMBL" id="KAJ1528742.1"/>
    </source>
</evidence>
<proteinExistence type="predicted"/>
<feature type="compositionally biased region" description="Low complexity" evidence="1">
    <location>
        <begin position="1"/>
        <end position="32"/>
    </location>
</feature>
<dbReference type="AlphaFoldDB" id="A0AAV7XYK0"/>
<organism evidence="2 3">
    <name type="scientific">Megalurothrips usitatus</name>
    <name type="common">bean blossom thrips</name>
    <dbReference type="NCBI Taxonomy" id="439358"/>
    <lineage>
        <taxon>Eukaryota</taxon>
        <taxon>Metazoa</taxon>
        <taxon>Ecdysozoa</taxon>
        <taxon>Arthropoda</taxon>
        <taxon>Hexapoda</taxon>
        <taxon>Insecta</taxon>
        <taxon>Pterygota</taxon>
        <taxon>Neoptera</taxon>
        <taxon>Paraneoptera</taxon>
        <taxon>Thysanoptera</taxon>
        <taxon>Terebrantia</taxon>
        <taxon>Thripoidea</taxon>
        <taxon>Thripidae</taxon>
        <taxon>Megalurothrips</taxon>
    </lineage>
</organism>
<evidence type="ECO:0000256" key="1">
    <source>
        <dbReference type="SAM" id="MobiDB-lite"/>
    </source>
</evidence>
<reference evidence="2" key="1">
    <citation type="submission" date="2022-12" db="EMBL/GenBank/DDBJ databases">
        <title>Chromosome-level genome assembly of the bean flower thrips Megalurothrips usitatus.</title>
        <authorList>
            <person name="Ma L."/>
            <person name="Liu Q."/>
            <person name="Li H."/>
            <person name="Cai W."/>
        </authorList>
    </citation>
    <scope>NUCLEOTIDE SEQUENCE</scope>
    <source>
        <strain evidence="2">Cailab_2022a</strain>
    </source>
</reference>
<feature type="region of interest" description="Disordered" evidence="1">
    <location>
        <begin position="151"/>
        <end position="178"/>
    </location>
</feature>
<dbReference type="Proteomes" id="UP001075354">
    <property type="component" value="Chromosome 4"/>
</dbReference>
<accession>A0AAV7XYK0</accession>
<evidence type="ECO:0000313" key="3">
    <source>
        <dbReference type="Proteomes" id="UP001075354"/>
    </source>
</evidence>
<feature type="region of interest" description="Disordered" evidence="1">
    <location>
        <begin position="1"/>
        <end position="119"/>
    </location>
</feature>
<sequence length="295" mass="32049">MGRPSTSPSATSPSASSPRASAASARATTPRAPSRPRLRPCPAGPAASTASAAPCPSLNADIGVSDGEGDASHRGGSAATVDNLSVCTTADKDEAPPASEDGEDKPPLSPQGRWAAEASSKCRSAKAASRCQCYPRHVAEYDRVLKPFLRKATQSPPSGAPTRCKPATRPRLPRPRAYPFRSAATSPLWSRPRERPWQLREPIPSAVTIIPQECDNNSDRRLDDLRAVLVSLRKDLVALGEARDRERDKWDSGRGSHRRLRELEDSLHGKEAEVRLIVDLYRQVQLLRNEMSNIR</sequence>
<keyword evidence="3" id="KW-1185">Reference proteome</keyword>
<comment type="caution">
    <text evidence="2">The sequence shown here is derived from an EMBL/GenBank/DDBJ whole genome shotgun (WGS) entry which is preliminary data.</text>
</comment>